<dbReference type="Proteomes" id="UP000199754">
    <property type="component" value="Plasmid pSMR1-3"/>
</dbReference>
<dbReference type="CDD" id="cd00082">
    <property type="entry name" value="HisKA"/>
    <property type="match status" value="1"/>
</dbReference>
<dbReference type="OrthoDB" id="9815202at2"/>
<dbReference type="PRINTS" id="PR00344">
    <property type="entry name" value="BCTRLSENSOR"/>
</dbReference>
<keyword evidence="6" id="KW-0902">Two-component regulatory system</keyword>
<evidence type="ECO:0000256" key="1">
    <source>
        <dbReference type="ARBA" id="ARBA00000085"/>
    </source>
</evidence>
<evidence type="ECO:0000256" key="7">
    <source>
        <dbReference type="SAM" id="Phobius"/>
    </source>
</evidence>
<dbReference type="InterPro" id="IPR005467">
    <property type="entry name" value="His_kinase_dom"/>
</dbReference>
<keyword evidence="4 9" id="KW-0808">Transferase</keyword>
<dbReference type="InterPro" id="IPR036890">
    <property type="entry name" value="HATPase_C_sf"/>
</dbReference>
<evidence type="ECO:0000313" key="9">
    <source>
        <dbReference type="EMBL" id="ASM75088.1"/>
    </source>
</evidence>
<dbReference type="SUPFAM" id="SSF55874">
    <property type="entry name" value="ATPase domain of HSP90 chaperone/DNA topoisomerase II/histidine kinase"/>
    <property type="match status" value="1"/>
</dbReference>
<protein>
    <recommendedName>
        <fullName evidence="2">histidine kinase</fullName>
        <ecNumber evidence="2">2.7.13.3</ecNumber>
    </recommendedName>
</protein>
<feature type="transmembrane region" description="Helical" evidence="7">
    <location>
        <begin position="174"/>
        <end position="196"/>
    </location>
</feature>
<evidence type="ECO:0000259" key="8">
    <source>
        <dbReference type="PROSITE" id="PS50109"/>
    </source>
</evidence>
<evidence type="ECO:0000313" key="10">
    <source>
        <dbReference type="Proteomes" id="UP000199754"/>
    </source>
</evidence>
<keyword evidence="9" id="KW-0614">Plasmid</keyword>
<organism evidence="9 10">
    <name type="scientific">Pseudosulfitobacter pseudonitzschiae</name>
    <dbReference type="NCBI Taxonomy" id="1402135"/>
    <lineage>
        <taxon>Bacteria</taxon>
        <taxon>Pseudomonadati</taxon>
        <taxon>Pseudomonadota</taxon>
        <taxon>Alphaproteobacteria</taxon>
        <taxon>Rhodobacterales</taxon>
        <taxon>Roseobacteraceae</taxon>
        <taxon>Pseudosulfitobacter</taxon>
    </lineage>
</organism>
<dbReference type="Gene3D" id="3.30.565.10">
    <property type="entry name" value="Histidine kinase-like ATPase, C-terminal domain"/>
    <property type="match status" value="1"/>
</dbReference>
<evidence type="ECO:0000256" key="6">
    <source>
        <dbReference type="ARBA" id="ARBA00023012"/>
    </source>
</evidence>
<dbReference type="AlphaFoldDB" id="A0A221K7U8"/>
<dbReference type="SMART" id="SM00387">
    <property type="entry name" value="HATPase_c"/>
    <property type="match status" value="1"/>
</dbReference>
<dbReference type="EMBL" id="CP022418">
    <property type="protein sequence ID" value="ASM75088.1"/>
    <property type="molecule type" value="Genomic_DNA"/>
</dbReference>
<evidence type="ECO:0000256" key="4">
    <source>
        <dbReference type="ARBA" id="ARBA00022679"/>
    </source>
</evidence>
<dbReference type="InterPro" id="IPR036097">
    <property type="entry name" value="HisK_dim/P_sf"/>
</dbReference>
<name>A0A221K7U8_9RHOB</name>
<dbReference type="RefSeq" id="WP_157729088.1">
    <property type="nucleotide sequence ID" value="NZ_CP022418.1"/>
</dbReference>
<feature type="domain" description="Histidine kinase" evidence="8">
    <location>
        <begin position="225"/>
        <end position="441"/>
    </location>
</feature>
<dbReference type="PANTHER" id="PTHR43711">
    <property type="entry name" value="TWO-COMPONENT HISTIDINE KINASE"/>
    <property type="match status" value="1"/>
</dbReference>
<dbReference type="Gene3D" id="1.10.287.130">
    <property type="match status" value="1"/>
</dbReference>
<dbReference type="Pfam" id="PF00512">
    <property type="entry name" value="HisKA"/>
    <property type="match status" value="1"/>
</dbReference>
<dbReference type="SMART" id="SM00388">
    <property type="entry name" value="HisKA"/>
    <property type="match status" value="1"/>
</dbReference>
<proteinExistence type="predicted"/>
<geneLocation type="plasmid" evidence="9 10">
    <name>pSMR1-3</name>
</geneLocation>
<gene>
    <name evidence="9" type="primary">senX3</name>
    <name evidence="9" type="ORF">SULPSESMR1_04365</name>
</gene>
<evidence type="ECO:0000256" key="3">
    <source>
        <dbReference type="ARBA" id="ARBA00022553"/>
    </source>
</evidence>
<keyword evidence="7" id="KW-1133">Transmembrane helix</keyword>
<keyword evidence="10" id="KW-1185">Reference proteome</keyword>
<dbReference type="PANTHER" id="PTHR43711:SF1">
    <property type="entry name" value="HISTIDINE KINASE 1"/>
    <property type="match status" value="1"/>
</dbReference>
<dbReference type="Pfam" id="PF02518">
    <property type="entry name" value="HATPase_c"/>
    <property type="match status" value="1"/>
</dbReference>
<dbReference type="InterPro" id="IPR050736">
    <property type="entry name" value="Sensor_HK_Regulatory"/>
</dbReference>
<sequence>MTRRNDIIAYVVAGTAIVAFAILLIFALFRLAETEAEMRENEGDNMLWAISRTQSAALLLDAAVTRYVALPQSTADIERRYNVLLSRLTLLSEGPQLRYMSDLGMSDNLALAEQEIRAFEGEILNLSFGNTGTVAAIHEVLGPLIQELGQAGNRSMVRQWEATGARLDKQRQSILQVITSILAIVALGVFLSVTMLRAMAGRQRFLRSFEREQEIAEAYRSFVALVSHQFRTPLAVIDSAMQRLLRSGRTMKPTEIERRAEQVRAEVGGLTDLIGATLDVVRLEAGHVTADPGVCNIETLVNRVRAGQLAETPGHVIKVQIADEVPPFIETDALLAEQILNNLVSNAVKYSPETEPVSIRVSALNRQICFAVLDSGVGISDEEQEKLFGRFYRASTSEGVPGIGVGLSIASQLATLLGGELECISHAGIGSTFTLKLPIDWGTPDAESNAQRSTA</sequence>
<dbReference type="InterPro" id="IPR003661">
    <property type="entry name" value="HisK_dim/P_dom"/>
</dbReference>
<keyword evidence="7" id="KW-0472">Membrane</keyword>
<dbReference type="KEGG" id="spse:SULPSESMR1_04365"/>
<comment type="catalytic activity">
    <reaction evidence="1">
        <text>ATP + protein L-histidine = ADP + protein N-phospho-L-histidine.</text>
        <dbReference type="EC" id="2.7.13.3"/>
    </reaction>
</comment>
<accession>A0A221K7U8</accession>
<evidence type="ECO:0000256" key="2">
    <source>
        <dbReference type="ARBA" id="ARBA00012438"/>
    </source>
</evidence>
<evidence type="ECO:0000256" key="5">
    <source>
        <dbReference type="ARBA" id="ARBA00022777"/>
    </source>
</evidence>
<keyword evidence="3" id="KW-0597">Phosphoprotein</keyword>
<dbReference type="GO" id="GO:0000155">
    <property type="term" value="F:phosphorelay sensor kinase activity"/>
    <property type="evidence" value="ECO:0007669"/>
    <property type="project" value="InterPro"/>
</dbReference>
<keyword evidence="7" id="KW-0812">Transmembrane</keyword>
<dbReference type="SUPFAM" id="SSF47384">
    <property type="entry name" value="Homodimeric domain of signal transducing histidine kinase"/>
    <property type="match status" value="1"/>
</dbReference>
<feature type="transmembrane region" description="Helical" evidence="7">
    <location>
        <begin position="7"/>
        <end position="29"/>
    </location>
</feature>
<dbReference type="EC" id="2.7.13.3" evidence="2"/>
<dbReference type="PROSITE" id="PS50109">
    <property type="entry name" value="HIS_KIN"/>
    <property type="match status" value="1"/>
</dbReference>
<dbReference type="InterPro" id="IPR004358">
    <property type="entry name" value="Sig_transdc_His_kin-like_C"/>
</dbReference>
<reference evidence="9 10" key="1">
    <citation type="submission" date="2017-07" db="EMBL/GenBank/DDBJ databases">
        <title>Genome Sequence of Sulfitobacter pseudonitzschiae Strain SMR1 Isolated from a culture of the Diatom Skeletonema marinoi.</title>
        <authorList>
            <person name="Topel M."/>
            <person name="Pinder M.I.M."/>
            <person name="Johansson O.N."/>
            <person name="Kourtchenko O."/>
            <person name="Godhe A."/>
            <person name="Clarke A.K."/>
        </authorList>
    </citation>
    <scope>NUCLEOTIDE SEQUENCE [LARGE SCALE GENOMIC DNA]</scope>
    <source>
        <strain evidence="9 10">SMR1</strain>
        <plasmid evidence="9 10">pSMR1-3</plasmid>
    </source>
</reference>
<keyword evidence="5 9" id="KW-0418">Kinase</keyword>
<dbReference type="InterPro" id="IPR003594">
    <property type="entry name" value="HATPase_dom"/>
</dbReference>